<dbReference type="EMBL" id="GBXM01085430">
    <property type="protein sequence ID" value="JAH23147.1"/>
    <property type="molecule type" value="Transcribed_RNA"/>
</dbReference>
<reference evidence="1" key="2">
    <citation type="journal article" date="2015" name="Fish Shellfish Immunol.">
        <title>Early steps in the European eel (Anguilla anguilla)-Vibrio vulnificus interaction in the gills: Role of the RtxA13 toxin.</title>
        <authorList>
            <person name="Callol A."/>
            <person name="Pajuelo D."/>
            <person name="Ebbesson L."/>
            <person name="Teles M."/>
            <person name="MacKenzie S."/>
            <person name="Amaro C."/>
        </authorList>
    </citation>
    <scope>NUCLEOTIDE SEQUENCE</scope>
</reference>
<organism evidence="1">
    <name type="scientific">Anguilla anguilla</name>
    <name type="common">European freshwater eel</name>
    <name type="synonym">Muraena anguilla</name>
    <dbReference type="NCBI Taxonomy" id="7936"/>
    <lineage>
        <taxon>Eukaryota</taxon>
        <taxon>Metazoa</taxon>
        <taxon>Chordata</taxon>
        <taxon>Craniata</taxon>
        <taxon>Vertebrata</taxon>
        <taxon>Euteleostomi</taxon>
        <taxon>Actinopterygii</taxon>
        <taxon>Neopterygii</taxon>
        <taxon>Teleostei</taxon>
        <taxon>Anguilliformes</taxon>
        <taxon>Anguillidae</taxon>
        <taxon>Anguilla</taxon>
    </lineage>
</organism>
<proteinExistence type="predicted"/>
<accession>A0A0E9R304</accession>
<reference evidence="1" key="1">
    <citation type="submission" date="2014-11" db="EMBL/GenBank/DDBJ databases">
        <authorList>
            <person name="Amaro Gonzalez C."/>
        </authorList>
    </citation>
    <scope>NUCLEOTIDE SEQUENCE</scope>
</reference>
<evidence type="ECO:0000313" key="1">
    <source>
        <dbReference type="EMBL" id="JAH23147.1"/>
    </source>
</evidence>
<dbReference type="AlphaFoldDB" id="A0A0E9R304"/>
<sequence>MTRNRSYTRGSKNQHRFCVQLRPFHRLNHNNSSHSSQLCAPPIEHYLVFLVIIHA</sequence>
<protein>
    <submittedName>
        <fullName evidence="1">Uncharacterized protein</fullName>
    </submittedName>
</protein>
<name>A0A0E9R304_ANGAN</name>